<dbReference type="PIRSF" id="PIRSF014995">
    <property type="entry name" value="UCP014995"/>
    <property type="match status" value="1"/>
</dbReference>
<dbReference type="RefSeq" id="WP_107187850.1">
    <property type="nucleotide sequence ID" value="NZ_JZSW01000012.1"/>
</dbReference>
<evidence type="ECO:0000313" key="1">
    <source>
        <dbReference type="EMBL" id="PSX12427.1"/>
    </source>
</evidence>
<dbReference type="Proteomes" id="UP000240989">
    <property type="component" value="Unassembled WGS sequence"/>
</dbReference>
<sequence>MLEIELTLPEIKTGMYARPYVAIWVEDENHQPIKTLQLWVGKDDWLKDLRSWWRKIGRYDRDRVDAVTSATRPAGKYHFLWDGINDNGEKIEQGTYTLYVEVVREHGGRDFFGQNLELDESSFSHVLKAKHEIGKIKIDYKVE</sequence>
<gene>
    <name evidence="1" type="ORF">C0W27_03960</name>
</gene>
<dbReference type="Gene3D" id="2.60.40.4070">
    <property type="match status" value="1"/>
</dbReference>
<dbReference type="InterPro" id="IPR014469">
    <property type="entry name" value="DUF2271"/>
</dbReference>
<keyword evidence="2" id="KW-1185">Reference proteome</keyword>
<reference evidence="1 2" key="1">
    <citation type="submission" date="2018-01" db="EMBL/GenBank/DDBJ databases">
        <title>Whole genome sequencing of Histamine producing bacteria.</title>
        <authorList>
            <person name="Butler K."/>
        </authorList>
    </citation>
    <scope>NUCLEOTIDE SEQUENCE [LARGE SCALE GENOMIC DNA]</scope>
    <source>
        <strain evidence="1 2">A6-1</strain>
    </source>
</reference>
<organism evidence="1 2">
    <name type="scientific">Photobacterium angustum</name>
    <dbReference type="NCBI Taxonomy" id="661"/>
    <lineage>
        <taxon>Bacteria</taxon>
        <taxon>Pseudomonadati</taxon>
        <taxon>Pseudomonadota</taxon>
        <taxon>Gammaproteobacteria</taxon>
        <taxon>Vibrionales</taxon>
        <taxon>Vibrionaceae</taxon>
        <taxon>Photobacterium</taxon>
    </lineage>
</organism>
<accession>A0ABX5H8I4</accession>
<dbReference type="Pfam" id="PF10029">
    <property type="entry name" value="DUF2271"/>
    <property type="match status" value="1"/>
</dbReference>
<name>A0ABX5H8I4_PHOAN</name>
<dbReference type="EMBL" id="PYOU01000002">
    <property type="protein sequence ID" value="PSX12427.1"/>
    <property type="molecule type" value="Genomic_DNA"/>
</dbReference>
<proteinExistence type="predicted"/>
<comment type="caution">
    <text evidence="1">The sequence shown here is derived from an EMBL/GenBank/DDBJ whole genome shotgun (WGS) entry which is preliminary data.</text>
</comment>
<evidence type="ECO:0000313" key="2">
    <source>
        <dbReference type="Proteomes" id="UP000240989"/>
    </source>
</evidence>
<protein>
    <submittedName>
        <fullName evidence="1">DUF2271 domain-containing protein</fullName>
    </submittedName>
</protein>